<name>A0A8H7SLM9_9FUNG</name>
<evidence type="ECO:0000313" key="1">
    <source>
        <dbReference type="EMBL" id="KAG2230715.1"/>
    </source>
</evidence>
<dbReference type="Proteomes" id="UP000613177">
    <property type="component" value="Unassembled WGS sequence"/>
</dbReference>
<gene>
    <name evidence="1" type="ORF">INT48_003722</name>
</gene>
<comment type="caution">
    <text evidence="1">The sequence shown here is derived from an EMBL/GenBank/DDBJ whole genome shotgun (WGS) entry which is preliminary data.</text>
</comment>
<accession>A0A8H7SLM9</accession>
<dbReference type="AlphaFoldDB" id="A0A8H7SLM9"/>
<evidence type="ECO:0000313" key="2">
    <source>
        <dbReference type="Proteomes" id="UP000613177"/>
    </source>
</evidence>
<protein>
    <submittedName>
        <fullName evidence="1">Uncharacterized protein</fullName>
    </submittedName>
</protein>
<keyword evidence="2" id="KW-1185">Reference proteome</keyword>
<sequence length="124" mass="14135">MKLPKQLTLNTLRGYKVLSPNIREELGINEGVPVGEIKNWSNAVSNYFDHIDNYDMKGDGLFNTTIETLEDVNKMKLIGESNKQQKKSGSERVVLINDIATTIPQARLLMDYCRGLKAFYRAQR</sequence>
<proteinExistence type="predicted"/>
<organism evidence="1 2">
    <name type="scientific">Thamnidium elegans</name>
    <dbReference type="NCBI Taxonomy" id="101142"/>
    <lineage>
        <taxon>Eukaryota</taxon>
        <taxon>Fungi</taxon>
        <taxon>Fungi incertae sedis</taxon>
        <taxon>Mucoromycota</taxon>
        <taxon>Mucoromycotina</taxon>
        <taxon>Mucoromycetes</taxon>
        <taxon>Mucorales</taxon>
        <taxon>Mucorineae</taxon>
        <taxon>Mucoraceae</taxon>
        <taxon>Thamnidium</taxon>
    </lineage>
</organism>
<dbReference type="EMBL" id="JAEPRE010000187">
    <property type="protein sequence ID" value="KAG2230715.1"/>
    <property type="molecule type" value="Genomic_DNA"/>
</dbReference>
<reference evidence="1" key="1">
    <citation type="submission" date="2021-01" db="EMBL/GenBank/DDBJ databases">
        <title>Metabolic potential, ecology and presence of endohyphal bacteria is reflected in genomic diversity of Mucoromycotina.</title>
        <authorList>
            <person name="Muszewska A."/>
            <person name="Okrasinska A."/>
            <person name="Steczkiewicz K."/>
            <person name="Drgas O."/>
            <person name="Orlowska M."/>
            <person name="Perlinska-Lenart U."/>
            <person name="Aleksandrzak-Piekarczyk T."/>
            <person name="Szatraj K."/>
            <person name="Zielenkiewicz U."/>
            <person name="Pilsyk S."/>
            <person name="Malc E."/>
            <person name="Mieczkowski P."/>
            <person name="Kruszewska J.S."/>
            <person name="Biernat P."/>
            <person name="Pawlowska J."/>
        </authorList>
    </citation>
    <scope>NUCLEOTIDE SEQUENCE</scope>
    <source>
        <strain evidence="1">WA0000018081</strain>
    </source>
</reference>